<dbReference type="AlphaFoldDB" id="A0A100JI25"/>
<organism evidence="2 3">
    <name type="scientific">Streptomyces scabiei</name>
    <dbReference type="NCBI Taxonomy" id="1930"/>
    <lineage>
        <taxon>Bacteria</taxon>
        <taxon>Bacillati</taxon>
        <taxon>Actinomycetota</taxon>
        <taxon>Actinomycetes</taxon>
        <taxon>Kitasatosporales</taxon>
        <taxon>Streptomycetaceae</taxon>
        <taxon>Streptomyces</taxon>
    </lineage>
</organism>
<reference evidence="3" key="3">
    <citation type="submission" date="2016-02" db="EMBL/GenBank/DDBJ databases">
        <title>Draft genome of pathogenic Streptomyces sp. in Japan.</title>
        <authorList>
            <person name="Tomihama T."/>
            <person name="Ikenaga M."/>
            <person name="Sakai M."/>
            <person name="Okubo T."/>
            <person name="Ikeda S."/>
        </authorList>
    </citation>
    <scope>NUCLEOTIDE SEQUENCE [LARGE SCALE GENOMIC DNA]</scope>
    <source>
        <strain evidence="3">S58</strain>
    </source>
</reference>
<comment type="caution">
    <text evidence="2">The sequence shown here is derived from an EMBL/GenBank/DDBJ whole genome shotgun (WGS) entry which is preliminary data.</text>
</comment>
<dbReference type="OrthoDB" id="4328424at2"/>
<evidence type="ECO:0000313" key="3">
    <source>
        <dbReference type="Proteomes" id="UP000067448"/>
    </source>
</evidence>
<reference evidence="3" key="1">
    <citation type="submission" date="2015-11" db="EMBL/GenBank/DDBJ databases">
        <authorList>
            <consortium name="Cross-ministerial Strategic Innovation Promotion Program (SIP) consortium"/>
            <person name="Tomihama T."/>
            <person name="Ikenaga M."/>
            <person name="Sakai M."/>
            <person name="Okubo T."/>
            <person name="Ikeda S."/>
        </authorList>
    </citation>
    <scope>NUCLEOTIDE SEQUENCE [LARGE SCALE GENOMIC DNA]</scope>
    <source>
        <strain evidence="3">S58</strain>
    </source>
</reference>
<reference evidence="2 3" key="2">
    <citation type="journal article" date="2016" name="Genome Announc.">
        <title>Draft Genome Sequences of Streptomyces scabiei S58, Streptomyces turgidiscabies T45, and Streptomyces acidiscabies a10, the Pathogens of Potato Common Scab, Isolated in Japan.</title>
        <authorList>
            <person name="Tomihama T."/>
            <person name="Nishi Y."/>
            <person name="Sakai M."/>
            <person name="Ikenaga M."/>
            <person name="Okubo T."/>
            <person name="Ikeda S."/>
        </authorList>
    </citation>
    <scope>NUCLEOTIDE SEQUENCE [LARGE SCALE GENOMIC DNA]</scope>
    <source>
        <strain evidence="2 3">S58</strain>
    </source>
</reference>
<name>A0A100JI25_STRSC</name>
<dbReference type="Proteomes" id="UP000067448">
    <property type="component" value="Unassembled WGS sequence"/>
</dbReference>
<dbReference type="RefSeq" id="WP_059078115.1">
    <property type="nucleotide sequence ID" value="NZ_BCMM01000001.1"/>
</dbReference>
<evidence type="ECO:0000256" key="1">
    <source>
        <dbReference type="SAM" id="MobiDB-lite"/>
    </source>
</evidence>
<accession>A0A100JI25</accession>
<dbReference type="EMBL" id="BCMM01000001">
    <property type="protein sequence ID" value="GAQ59951.1"/>
    <property type="molecule type" value="Genomic_DNA"/>
</dbReference>
<gene>
    <name evidence="2" type="ORF">SsS58_00289</name>
</gene>
<protein>
    <recommendedName>
        <fullName evidence="4">Asp23/Gls24 family envelope stress response protein</fullName>
    </recommendedName>
</protein>
<sequence length="124" mass="12889">MTASFASSARTTLAAKVAATVESVPGVAFLRPGLADRLRSTLSSSAPDTGRPAPDTGSVPPAGVRLTRPEADGPWHVEIHVVVLRQARTVEVARAVRDGVERHLDALQPAHPAPVVTVTVTGMV</sequence>
<evidence type="ECO:0000313" key="2">
    <source>
        <dbReference type="EMBL" id="GAQ59951.1"/>
    </source>
</evidence>
<feature type="region of interest" description="Disordered" evidence="1">
    <location>
        <begin position="40"/>
        <end position="70"/>
    </location>
</feature>
<proteinExistence type="predicted"/>
<evidence type="ECO:0008006" key="4">
    <source>
        <dbReference type="Google" id="ProtNLM"/>
    </source>
</evidence>